<dbReference type="Pfam" id="PF00750">
    <property type="entry name" value="tRNA-synt_1d"/>
    <property type="match status" value="2"/>
</dbReference>
<feature type="short sequence motif" description="'HIGH' region" evidence="9">
    <location>
        <begin position="123"/>
        <end position="133"/>
    </location>
</feature>
<gene>
    <name evidence="9" type="primary">argS</name>
    <name evidence="12" type="ordered locus">Tneu_1577</name>
</gene>
<comment type="catalytic activity">
    <reaction evidence="8 9">
        <text>tRNA(Arg) + L-arginine + ATP = L-arginyl-tRNA(Arg) + AMP + diphosphate</text>
        <dbReference type="Rhea" id="RHEA:20301"/>
        <dbReference type="Rhea" id="RHEA-COMP:9658"/>
        <dbReference type="Rhea" id="RHEA-COMP:9673"/>
        <dbReference type="ChEBI" id="CHEBI:30616"/>
        <dbReference type="ChEBI" id="CHEBI:32682"/>
        <dbReference type="ChEBI" id="CHEBI:33019"/>
        <dbReference type="ChEBI" id="CHEBI:78442"/>
        <dbReference type="ChEBI" id="CHEBI:78513"/>
        <dbReference type="ChEBI" id="CHEBI:456215"/>
        <dbReference type="EC" id="6.1.1.19"/>
    </reaction>
</comment>
<evidence type="ECO:0000256" key="2">
    <source>
        <dbReference type="ARBA" id="ARBA00022490"/>
    </source>
</evidence>
<sequence length="635" mass="71660">MGSVDPLKPSRLEFERLVKEAAEALGIGEVPEVERSRRYGYYSAKFHKYRVDPQRLREFTDGLRGRRLEYLASVSAEGLYLNADLAVDKIAELVFKAVSEMGERYGYTDECRLGRFLVEHTSANPIHPLHIGHGRNAILGDSLARLLRFCGNSVETHFYVDDCGVQVMYAAIGYNAVRDLAGERIRRVKPDVVVGAIYSATNAVAEIGRLKRELAAVQDEERRREIISEIDEWVGVLKRIMDAEGDIVNRLAESLGGRDLVAEAAELNRRYEAGDPEARRAVREVVDLVLKGQRETLSRLGIEIDRWDYESEISVWSGEAARIVAELQRRWPQYVESRGGAVVFRADKFVEDFKLWDVLDLPKFIPPVTLTRSDGTTLYVTRDVAYALWQTRQEFDRVIRVISTEQTHEQAHVRIILYALGFQEEAKRLMHYAYEMVNLPGAKMSARRGQYIALDEILDEAAERSAALVKEKNPEVAGVIAERVGVGSVRYAFLSTGPRKPIEFKWETVLNMRQNSGSFLQYTYVRAYSILEKATGANLAGVVIPGEILPEERELILKVAEWPGVVKTAVHALRPDYVAEFLDGLALVFNSYYEKAPVLKAEEPLRSFRLALVNAVKNVLAAGFYILGIPTLTKM</sequence>
<dbReference type="InterPro" id="IPR008909">
    <property type="entry name" value="DALR_anticod-bd"/>
</dbReference>
<evidence type="ECO:0000256" key="1">
    <source>
        <dbReference type="ARBA" id="ARBA00005594"/>
    </source>
</evidence>
<evidence type="ECO:0000313" key="13">
    <source>
        <dbReference type="Proteomes" id="UP000001694"/>
    </source>
</evidence>
<dbReference type="GO" id="GO:0005737">
    <property type="term" value="C:cytoplasm"/>
    <property type="evidence" value="ECO:0007669"/>
    <property type="project" value="UniProtKB-SubCell"/>
</dbReference>
<evidence type="ECO:0000256" key="3">
    <source>
        <dbReference type="ARBA" id="ARBA00022598"/>
    </source>
</evidence>
<dbReference type="InterPro" id="IPR009080">
    <property type="entry name" value="tRNAsynth_Ia_anticodon-bd"/>
</dbReference>
<dbReference type="SUPFAM" id="SSF52374">
    <property type="entry name" value="Nucleotidylyl transferase"/>
    <property type="match status" value="1"/>
</dbReference>
<comment type="similarity">
    <text evidence="1 9 10">Belongs to the class-I aminoacyl-tRNA synthetase family.</text>
</comment>
<evidence type="ECO:0000259" key="11">
    <source>
        <dbReference type="SMART" id="SM00836"/>
    </source>
</evidence>
<proteinExistence type="inferred from homology"/>
<evidence type="ECO:0000256" key="8">
    <source>
        <dbReference type="ARBA" id="ARBA00049339"/>
    </source>
</evidence>
<dbReference type="InterPro" id="IPR001278">
    <property type="entry name" value="Arg-tRNA-ligase"/>
</dbReference>
<dbReference type="AlphaFoldDB" id="B1Y9V1"/>
<name>B1Y9V1_PYRNV</name>
<dbReference type="NCBIfam" id="NF002446">
    <property type="entry name" value="PRK01611.3-3"/>
    <property type="match status" value="1"/>
</dbReference>
<dbReference type="Proteomes" id="UP000001694">
    <property type="component" value="Chromosome"/>
</dbReference>
<keyword evidence="13" id="KW-1185">Reference proteome</keyword>
<dbReference type="PRINTS" id="PR01038">
    <property type="entry name" value="TRNASYNTHARG"/>
</dbReference>
<dbReference type="Gene3D" id="3.40.50.620">
    <property type="entry name" value="HUPs"/>
    <property type="match status" value="1"/>
</dbReference>
<dbReference type="EMBL" id="CP001014">
    <property type="protein sequence ID" value="ACB40501.1"/>
    <property type="molecule type" value="Genomic_DNA"/>
</dbReference>
<dbReference type="InterPro" id="IPR014729">
    <property type="entry name" value="Rossmann-like_a/b/a_fold"/>
</dbReference>
<dbReference type="PANTHER" id="PTHR11956:SF5">
    <property type="entry name" value="ARGININE--TRNA LIGASE, CYTOPLASMIC"/>
    <property type="match status" value="1"/>
</dbReference>
<dbReference type="EC" id="6.1.1.19" evidence="9"/>
<evidence type="ECO:0000256" key="7">
    <source>
        <dbReference type="ARBA" id="ARBA00023146"/>
    </source>
</evidence>
<dbReference type="HAMAP" id="MF_00123">
    <property type="entry name" value="Arg_tRNA_synth"/>
    <property type="match status" value="1"/>
</dbReference>
<dbReference type="Gene3D" id="1.10.730.10">
    <property type="entry name" value="Isoleucyl-tRNA Synthetase, Domain 1"/>
    <property type="match status" value="1"/>
</dbReference>
<comment type="subcellular location">
    <subcellularLocation>
        <location evidence="9">Cytoplasm</location>
    </subcellularLocation>
</comment>
<evidence type="ECO:0000313" key="12">
    <source>
        <dbReference type="EMBL" id="ACB40501.1"/>
    </source>
</evidence>
<feature type="domain" description="DALR anticodon binding" evidence="11">
    <location>
        <begin position="520"/>
        <end position="635"/>
    </location>
</feature>
<dbReference type="PANTHER" id="PTHR11956">
    <property type="entry name" value="ARGINYL-TRNA SYNTHETASE"/>
    <property type="match status" value="1"/>
</dbReference>
<dbReference type="HOGENOM" id="CLU_006406_6_1_2"/>
<dbReference type="SUPFAM" id="SSF47323">
    <property type="entry name" value="Anticodon-binding domain of a subclass of class I aminoacyl-tRNA synthetases"/>
    <property type="match status" value="1"/>
</dbReference>
<dbReference type="FunFam" id="3.40.50.620:FF:000659">
    <property type="entry name" value="DALR anticodon binding domain containing protein"/>
    <property type="match status" value="1"/>
</dbReference>
<reference evidence="12" key="1">
    <citation type="submission" date="2008-03" db="EMBL/GenBank/DDBJ databases">
        <title>Complete sequence of Thermoproteus neutrophilus V24Sta.</title>
        <authorList>
            <consortium name="US DOE Joint Genome Institute"/>
            <person name="Copeland A."/>
            <person name="Lucas S."/>
            <person name="Lapidus A."/>
            <person name="Glavina del Rio T."/>
            <person name="Dalin E."/>
            <person name="Tice H."/>
            <person name="Bruce D."/>
            <person name="Goodwin L."/>
            <person name="Pitluck S."/>
            <person name="Sims D."/>
            <person name="Brettin T."/>
            <person name="Detter J.C."/>
            <person name="Han C."/>
            <person name="Kuske C.R."/>
            <person name="Schmutz J."/>
            <person name="Larimer F."/>
            <person name="Land M."/>
            <person name="Hauser L."/>
            <person name="Kyrpides N."/>
            <person name="Mikhailova N."/>
            <person name="Biddle J.F."/>
            <person name="Zhang Z."/>
            <person name="Fitz-Gibbon S.T."/>
            <person name="Lowe T.M."/>
            <person name="Saltikov C."/>
            <person name="House C.H."/>
            <person name="Richardson P."/>
        </authorList>
    </citation>
    <scope>NUCLEOTIDE SEQUENCE [LARGE SCALE GENOMIC DNA]</scope>
    <source>
        <strain evidence="12">V24Sta</strain>
    </source>
</reference>
<accession>B1Y9V1</accession>
<evidence type="ECO:0000256" key="10">
    <source>
        <dbReference type="RuleBase" id="RU363038"/>
    </source>
</evidence>
<dbReference type="NCBIfam" id="TIGR00456">
    <property type="entry name" value="argS"/>
    <property type="match status" value="1"/>
</dbReference>
<keyword evidence="6 9" id="KW-0648">Protein biosynthesis</keyword>
<dbReference type="eggNOG" id="arCOG00487">
    <property type="taxonomic scope" value="Archaea"/>
</dbReference>
<dbReference type="SMART" id="SM00836">
    <property type="entry name" value="DALR_1"/>
    <property type="match status" value="1"/>
</dbReference>
<protein>
    <recommendedName>
        <fullName evidence="9">Arginine--tRNA ligase</fullName>
        <ecNumber evidence="9">6.1.1.19</ecNumber>
    </recommendedName>
    <alternativeName>
        <fullName evidence="9">Arginyl-tRNA synthetase</fullName>
        <shortName evidence="9">ArgRS</shortName>
    </alternativeName>
</protein>
<keyword evidence="5 9" id="KW-0067">ATP-binding</keyword>
<keyword evidence="7 9" id="KW-0030">Aminoacyl-tRNA synthetase</keyword>
<dbReference type="Pfam" id="PF05746">
    <property type="entry name" value="DALR_1"/>
    <property type="match status" value="1"/>
</dbReference>
<dbReference type="STRING" id="444157.Tneu_1577"/>
<organism evidence="12 13">
    <name type="scientific">Pyrobaculum neutrophilum (strain DSM 2338 / JCM 9278 / NBRC 100436 / V24Sta)</name>
    <name type="common">Thermoproteus neutrophilus</name>
    <dbReference type="NCBI Taxonomy" id="444157"/>
    <lineage>
        <taxon>Archaea</taxon>
        <taxon>Thermoproteota</taxon>
        <taxon>Thermoprotei</taxon>
        <taxon>Thermoproteales</taxon>
        <taxon>Thermoproteaceae</taxon>
        <taxon>Pyrobaculum</taxon>
    </lineage>
</organism>
<keyword evidence="2 9" id="KW-0963">Cytoplasm</keyword>
<dbReference type="GO" id="GO:0006420">
    <property type="term" value="P:arginyl-tRNA aminoacylation"/>
    <property type="evidence" value="ECO:0007669"/>
    <property type="project" value="UniProtKB-UniRule"/>
</dbReference>
<keyword evidence="3 9" id="KW-0436">Ligase</keyword>
<evidence type="ECO:0000256" key="5">
    <source>
        <dbReference type="ARBA" id="ARBA00022840"/>
    </source>
</evidence>
<evidence type="ECO:0000256" key="9">
    <source>
        <dbReference type="HAMAP-Rule" id="MF_00123"/>
    </source>
</evidence>
<dbReference type="GO" id="GO:0005524">
    <property type="term" value="F:ATP binding"/>
    <property type="evidence" value="ECO:0007669"/>
    <property type="project" value="UniProtKB-UniRule"/>
</dbReference>
<evidence type="ECO:0000256" key="4">
    <source>
        <dbReference type="ARBA" id="ARBA00022741"/>
    </source>
</evidence>
<keyword evidence="4 9" id="KW-0547">Nucleotide-binding</keyword>
<evidence type="ECO:0000256" key="6">
    <source>
        <dbReference type="ARBA" id="ARBA00022917"/>
    </source>
</evidence>
<dbReference type="InterPro" id="IPR035684">
    <property type="entry name" value="ArgRS_core"/>
</dbReference>
<dbReference type="GO" id="GO:0004814">
    <property type="term" value="F:arginine-tRNA ligase activity"/>
    <property type="evidence" value="ECO:0007669"/>
    <property type="project" value="UniProtKB-UniRule"/>
</dbReference>
<dbReference type="KEGG" id="tne:Tneu_1577"/>